<dbReference type="AlphaFoldDB" id="A0A2C8FAV8"/>
<dbReference type="SUPFAM" id="SSF53756">
    <property type="entry name" value="UDP-Glycosyltransferase/glycogen phosphorylase"/>
    <property type="match status" value="1"/>
</dbReference>
<dbReference type="OrthoDB" id="9790710at2"/>
<dbReference type="Pfam" id="PF13439">
    <property type="entry name" value="Glyco_transf_4"/>
    <property type="match status" value="1"/>
</dbReference>
<keyword evidence="1 5" id="KW-0328">Glycosyltransferase</keyword>
<dbReference type="RefSeq" id="WP_097011962.1">
    <property type="nucleotide sequence ID" value="NZ_LT907975.1"/>
</dbReference>
<keyword evidence="2 5" id="KW-0808">Transferase</keyword>
<sequence length="352" mass="39283">MNIAFVNSTRKWGGVKTWSIDMSESLIRYGHQAFIVGRPGAFVEKAAKLGIPAQAHAFGFDFNPLSIAYFLRYLSKNRIDVLICNISKDLRTAGVAAKILGIPIVQHLGAPQDVTNRFKTRITQRITGAHLVTCSEYVRQRLLDNVPLYKEYDFKAIFPGAKPNPVPPSTCHNPRTIIATSQLNPDKGHAHLLQAMASLKKRGYDFRCIIVGTGKIEAQLQQMGRDLGIDDLIEWTGFVTDVQAQLLRADIFVLPTFCEPLGISLEEAMANGLVPIARRAGGPREIWPPDLDHLLILPHSHEQGFETALATLLDTPEDKLIAMKQYVHTHASQTFSLDIQAEKLLNWLKRFV</sequence>
<accession>A0A2C8FAV8</accession>
<dbReference type="Gene3D" id="3.40.50.2000">
    <property type="entry name" value="Glycogen Phosphorylase B"/>
    <property type="match status" value="2"/>
</dbReference>
<organism evidence="5 6">
    <name type="scientific">Pseudodesulfovibrio profundus</name>
    <dbReference type="NCBI Taxonomy" id="57320"/>
    <lineage>
        <taxon>Bacteria</taxon>
        <taxon>Pseudomonadati</taxon>
        <taxon>Thermodesulfobacteriota</taxon>
        <taxon>Desulfovibrionia</taxon>
        <taxon>Desulfovibrionales</taxon>
        <taxon>Desulfovibrionaceae</taxon>
    </lineage>
</organism>
<name>A0A2C8FAV8_9BACT</name>
<dbReference type="CDD" id="cd03811">
    <property type="entry name" value="GT4_GT28_WabH-like"/>
    <property type="match status" value="1"/>
</dbReference>
<reference evidence="6" key="1">
    <citation type="submission" date="2017-09" db="EMBL/GenBank/DDBJ databases">
        <authorList>
            <person name="Regsiter A."/>
            <person name="William W."/>
        </authorList>
    </citation>
    <scope>NUCLEOTIDE SEQUENCE [LARGE SCALE GENOMIC DNA]</scope>
    <source>
        <strain evidence="6">500-1</strain>
    </source>
</reference>
<dbReference type="EMBL" id="LT907975">
    <property type="protein sequence ID" value="SOB59026.1"/>
    <property type="molecule type" value="Genomic_DNA"/>
</dbReference>
<feature type="domain" description="Glycosyl transferase family 1" evidence="3">
    <location>
        <begin position="173"/>
        <end position="317"/>
    </location>
</feature>
<dbReference type="Pfam" id="PF00534">
    <property type="entry name" value="Glycos_transf_1"/>
    <property type="match status" value="1"/>
</dbReference>
<protein>
    <submittedName>
        <fullName evidence="5">Alpha-D-kanosaminyltransferase</fullName>
        <ecNumber evidence="5">2.4.1.301</ecNumber>
    </submittedName>
</protein>
<dbReference type="GO" id="GO:0016757">
    <property type="term" value="F:glycosyltransferase activity"/>
    <property type="evidence" value="ECO:0007669"/>
    <property type="project" value="UniProtKB-KW"/>
</dbReference>
<evidence type="ECO:0000313" key="6">
    <source>
        <dbReference type="Proteomes" id="UP000219215"/>
    </source>
</evidence>
<dbReference type="Proteomes" id="UP000219215">
    <property type="component" value="Chromosome DPRO"/>
</dbReference>
<proteinExistence type="predicted"/>
<evidence type="ECO:0000313" key="5">
    <source>
        <dbReference type="EMBL" id="SOB59026.1"/>
    </source>
</evidence>
<dbReference type="PANTHER" id="PTHR12526">
    <property type="entry name" value="GLYCOSYLTRANSFERASE"/>
    <property type="match status" value="1"/>
</dbReference>
<gene>
    <name evidence="5" type="primary">kanE</name>
    <name evidence="5" type="ORF">DPRO_2122</name>
</gene>
<evidence type="ECO:0000256" key="1">
    <source>
        <dbReference type="ARBA" id="ARBA00022676"/>
    </source>
</evidence>
<feature type="domain" description="Glycosyltransferase subfamily 4-like N-terminal" evidence="4">
    <location>
        <begin position="12"/>
        <end position="145"/>
    </location>
</feature>
<evidence type="ECO:0000256" key="2">
    <source>
        <dbReference type="ARBA" id="ARBA00022679"/>
    </source>
</evidence>
<dbReference type="InterPro" id="IPR028098">
    <property type="entry name" value="Glyco_trans_4-like_N"/>
</dbReference>
<dbReference type="PANTHER" id="PTHR12526:SF510">
    <property type="entry name" value="D-INOSITOL 3-PHOSPHATE GLYCOSYLTRANSFERASE"/>
    <property type="match status" value="1"/>
</dbReference>
<dbReference type="EC" id="2.4.1.301" evidence="5"/>
<dbReference type="InterPro" id="IPR001296">
    <property type="entry name" value="Glyco_trans_1"/>
</dbReference>
<dbReference type="KEGG" id="pprf:DPRO_2122"/>
<evidence type="ECO:0000259" key="3">
    <source>
        <dbReference type="Pfam" id="PF00534"/>
    </source>
</evidence>
<keyword evidence="6" id="KW-1185">Reference proteome</keyword>
<evidence type="ECO:0000259" key="4">
    <source>
        <dbReference type="Pfam" id="PF13439"/>
    </source>
</evidence>